<dbReference type="InterPro" id="IPR011009">
    <property type="entry name" value="Kinase-like_dom_sf"/>
</dbReference>
<gene>
    <name evidence="17" type="ORF">C2845_PM10G19920</name>
</gene>
<evidence type="ECO:0000256" key="2">
    <source>
        <dbReference type="ARBA" id="ARBA00012513"/>
    </source>
</evidence>
<evidence type="ECO:0000313" key="18">
    <source>
        <dbReference type="Proteomes" id="UP000275267"/>
    </source>
</evidence>
<evidence type="ECO:0000256" key="3">
    <source>
        <dbReference type="ARBA" id="ARBA00022490"/>
    </source>
</evidence>
<dbReference type="PANTHER" id="PTHR47987:SF30">
    <property type="entry name" value="OS06G0693200 PROTEIN"/>
    <property type="match status" value="1"/>
</dbReference>
<dbReference type="GO" id="GO:0005524">
    <property type="term" value="F:ATP binding"/>
    <property type="evidence" value="ECO:0007669"/>
    <property type="project" value="UniProtKB-UniRule"/>
</dbReference>
<feature type="compositionally biased region" description="Acidic residues" evidence="15">
    <location>
        <begin position="377"/>
        <end position="389"/>
    </location>
</feature>
<dbReference type="InterPro" id="IPR000719">
    <property type="entry name" value="Prot_kinase_dom"/>
</dbReference>
<evidence type="ECO:0000256" key="15">
    <source>
        <dbReference type="SAM" id="MobiDB-lite"/>
    </source>
</evidence>
<feature type="domain" description="Protein kinase" evidence="16">
    <location>
        <begin position="68"/>
        <end position="360"/>
    </location>
</feature>
<evidence type="ECO:0000256" key="1">
    <source>
        <dbReference type="ARBA" id="ARBA00004496"/>
    </source>
</evidence>
<evidence type="ECO:0000256" key="10">
    <source>
        <dbReference type="ARBA" id="ARBA00047899"/>
    </source>
</evidence>
<evidence type="ECO:0000256" key="5">
    <source>
        <dbReference type="ARBA" id="ARBA00022553"/>
    </source>
</evidence>
<keyword evidence="6" id="KW-0808">Transferase</keyword>
<dbReference type="InterPro" id="IPR017441">
    <property type="entry name" value="Protein_kinase_ATP_BS"/>
</dbReference>
<dbReference type="GO" id="GO:0004674">
    <property type="term" value="F:protein serine/threonine kinase activity"/>
    <property type="evidence" value="ECO:0007669"/>
    <property type="project" value="UniProtKB-KW"/>
</dbReference>
<dbReference type="STRING" id="4540.A0A3L6PDX2"/>
<dbReference type="GO" id="GO:0005737">
    <property type="term" value="C:cytoplasm"/>
    <property type="evidence" value="ECO:0007669"/>
    <property type="project" value="UniProtKB-SubCell"/>
</dbReference>
<organism evidence="17 18">
    <name type="scientific">Panicum miliaceum</name>
    <name type="common">Proso millet</name>
    <name type="synonym">Broomcorn millet</name>
    <dbReference type="NCBI Taxonomy" id="4540"/>
    <lineage>
        <taxon>Eukaryota</taxon>
        <taxon>Viridiplantae</taxon>
        <taxon>Streptophyta</taxon>
        <taxon>Embryophyta</taxon>
        <taxon>Tracheophyta</taxon>
        <taxon>Spermatophyta</taxon>
        <taxon>Magnoliopsida</taxon>
        <taxon>Liliopsida</taxon>
        <taxon>Poales</taxon>
        <taxon>Poaceae</taxon>
        <taxon>PACMAD clade</taxon>
        <taxon>Panicoideae</taxon>
        <taxon>Panicodae</taxon>
        <taxon>Paniceae</taxon>
        <taxon>Panicinae</taxon>
        <taxon>Panicum</taxon>
        <taxon>Panicum sect. Panicum</taxon>
    </lineage>
</organism>
<feature type="region of interest" description="Disordered" evidence="15">
    <location>
        <begin position="18"/>
        <end position="49"/>
    </location>
</feature>
<protein>
    <recommendedName>
        <fullName evidence="2">non-specific serine/threonine protein kinase</fullName>
        <ecNumber evidence="2">2.7.11.1</ecNumber>
    </recommendedName>
</protein>
<dbReference type="InterPro" id="IPR001245">
    <property type="entry name" value="Ser-Thr/Tyr_kinase_cat_dom"/>
</dbReference>
<keyword evidence="18" id="KW-1185">Reference proteome</keyword>
<feature type="compositionally biased region" description="Low complexity" evidence="15">
    <location>
        <begin position="391"/>
        <end position="403"/>
    </location>
</feature>
<evidence type="ECO:0000256" key="6">
    <source>
        <dbReference type="ARBA" id="ARBA00022679"/>
    </source>
</evidence>
<reference evidence="18" key="1">
    <citation type="journal article" date="2019" name="Nat. Commun.">
        <title>The genome of broomcorn millet.</title>
        <authorList>
            <person name="Zou C."/>
            <person name="Miki D."/>
            <person name="Li D."/>
            <person name="Tang Q."/>
            <person name="Xiao L."/>
            <person name="Rajput S."/>
            <person name="Deng P."/>
            <person name="Jia W."/>
            <person name="Huang R."/>
            <person name="Zhang M."/>
            <person name="Sun Y."/>
            <person name="Hu J."/>
            <person name="Fu X."/>
            <person name="Schnable P.S."/>
            <person name="Li F."/>
            <person name="Zhang H."/>
            <person name="Feng B."/>
            <person name="Zhu X."/>
            <person name="Liu R."/>
            <person name="Schnable J.C."/>
            <person name="Zhu J.-K."/>
            <person name="Zhang H."/>
        </authorList>
    </citation>
    <scope>NUCLEOTIDE SEQUENCE [LARGE SCALE GENOMIC DNA]</scope>
</reference>
<dbReference type="PANTHER" id="PTHR47987">
    <property type="entry name" value="OS08G0249100 PROTEIN"/>
    <property type="match status" value="1"/>
</dbReference>
<dbReference type="InterPro" id="IPR046958">
    <property type="entry name" value="RBK1/2/STUNTED"/>
</dbReference>
<keyword evidence="9 13" id="KW-0067">ATP-binding</keyword>
<dbReference type="OrthoDB" id="4062651at2759"/>
<dbReference type="SUPFAM" id="SSF56112">
    <property type="entry name" value="Protein kinase-like (PK-like)"/>
    <property type="match status" value="1"/>
</dbReference>
<evidence type="ECO:0000256" key="11">
    <source>
        <dbReference type="ARBA" id="ARBA00048679"/>
    </source>
</evidence>
<dbReference type="InterPro" id="IPR008271">
    <property type="entry name" value="Ser/Thr_kinase_AS"/>
</dbReference>
<dbReference type="Proteomes" id="UP000275267">
    <property type="component" value="Unassembled WGS sequence"/>
</dbReference>
<dbReference type="FunFam" id="3.30.200.20:FF:000325">
    <property type="entry name" value="Putative receptor-like serine/threonine-protein kinase"/>
    <property type="match status" value="1"/>
</dbReference>
<evidence type="ECO:0000256" key="8">
    <source>
        <dbReference type="ARBA" id="ARBA00022777"/>
    </source>
</evidence>
<comment type="catalytic activity">
    <reaction evidence="10">
        <text>L-threonyl-[protein] + ATP = O-phospho-L-threonyl-[protein] + ADP + H(+)</text>
        <dbReference type="Rhea" id="RHEA:46608"/>
        <dbReference type="Rhea" id="RHEA-COMP:11060"/>
        <dbReference type="Rhea" id="RHEA-COMP:11605"/>
        <dbReference type="ChEBI" id="CHEBI:15378"/>
        <dbReference type="ChEBI" id="CHEBI:30013"/>
        <dbReference type="ChEBI" id="CHEBI:30616"/>
        <dbReference type="ChEBI" id="CHEBI:61977"/>
        <dbReference type="ChEBI" id="CHEBI:456216"/>
        <dbReference type="EC" id="2.7.11.1"/>
    </reaction>
</comment>
<dbReference type="Pfam" id="PF07714">
    <property type="entry name" value="PK_Tyr_Ser-Thr"/>
    <property type="match status" value="1"/>
</dbReference>
<dbReference type="AlphaFoldDB" id="A0A3L6PDX2"/>
<dbReference type="FunFam" id="1.10.510.10:FF:000335">
    <property type="entry name" value="receptor-like cytosolic serine/threonine-protein kinase RBK2"/>
    <property type="match status" value="1"/>
</dbReference>
<evidence type="ECO:0000313" key="17">
    <source>
        <dbReference type="EMBL" id="RLM54305.1"/>
    </source>
</evidence>
<keyword evidence="7 13" id="KW-0547">Nucleotide-binding</keyword>
<comment type="catalytic activity">
    <reaction evidence="11">
        <text>L-seryl-[protein] + ATP = O-phospho-L-seryl-[protein] + ADP + H(+)</text>
        <dbReference type="Rhea" id="RHEA:17989"/>
        <dbReference type="Rhea" id="RHEA-COMP:9863"/>
        <dbReference type="Rhea" id="RHEA-COMP:11604"/>
        <dbReference type="ChEBI" id="CHEBI:15378"/>
        <dbReference type="ChEBI" id="CHEBI:29999"/>
        <dbReference type="ChEBI" id="CHEBI:30616"/>
        <dbReference type="ChEBI" id="CHEBI:83421"/>
        <dbReference type="ChEBI" id="CHEBI:456216"/>
        <dbReference type="EC" id="2.7.11.1"/>
    </reaction>
</comment>
<comment type="subcellular location">
    <subcellularLocation>
        <location evidence="1">Cytoplasm</location>
    </subcellularLocation>
</comment>
<dbReference type="PROSITE" id="PS00108">
    <property type="entry name" value="PROTEIN_KINASE_ST"/>
    <property type="match status" value="1"/>
</dbReference>
<accession>A0A3L6PDX2</accession>
<evidence type="ECO:0000256" key="9">
    <source>
        <dbReference type="ARBA" id="ARBA00022840"/>
    </source>
</evidence>
<dbReference type="GO" id="GO:0051020">
    <property type="term" value="F:GTPase binding"/>
    <property type="evidence" value="ECO:0007669"/>
    <property type="project" value="UniProtKB-ARBA"/>
</dbReference>
<evidence type="ECO:0000259" key="16">
    <source>
        <dbReference type="PROSITE" id="PS50011"/>
    </source>
</evidence>
<dbReference type="EC" id="2.7.11.1" evidence="2"/>
<evidence type="ECO:0000256" key="7">
    <source>
        <dbReference type="ARBA" id="ARBA00022741"/>
    </source>
</evidence>
<dbReference type="EMBL" id="PQIB02000018">
    <property type="protein sequence ID" value="RLM54305.1"/>
    <property type="molecule type" value="Genomic_DNA"/>
</dbReference>
<comment type="similarity">
    <text evidence="14">Belongs to the protein kinase superfamily.</text>
</comment>
<keyword evidence="3" id="KW-0963">Cytoplasm</keyword>
<name>A0A3L6PDX2_PANMI</name>
<keyword evidence="5" id="KW-0597">Phosphoprotein</keyword>
<dbReference type="Gene3D" id="1.10.510.10">
    <property type="entry name" value="Transferase(Phosphotransferase) domain 1"/>
    <property type="match status" value="1"/>
</dbReference>
<dbReference type="Gene3D" id="3.30.200.20">
    <property type="entry name" value="Phosphorylase Kinase, domain 1"/>
    <property type="match status" value="1"/>
</dbReference>
<comment type="subunit">
    <text evidence="12">Interacts with ARAC5 and ARAC10.</text>
</comment>
<keyword evidence="8" id="KW-0418">Kinase</keyword>
<dbReference type="SMART" id="SM00220">
    <property type="entry name" value="S_TKc"/>
    <property type="match status" value="1"/>
</dbReference>
<evidence type="ECO:0000256" key="13">
    <source>
        <dbReference type="PROSITE-ProRule" id="PRU10141"/>
    </source>
</evidence>
<keyword evidence="4 14" id="KW-0723">Serine/threonine-protein kinase</keyword>
<sequence>MKPLYLRSSGSFKRLLLSIGGHRSPSKPPASPAADAGKEAQEPCPESPHRPAWRCFSYDEINRAIGGFHEGNLVGRGGSSEVYRGELPDGRAVAVKRLMGASACERRERDFLAELGTVGHARHPNVCALLGCCVDRDLYLVFEFSRRGSVAANLHDEGSPAMGWAARRGIAVGTARGLEYLHKGCQRRIIHRDIKTSNVLLTDDLQPQKSDWILIALTLAWQISDFGLAKWLPSEWTHRAIAPIEGTFGCLAPEYYTHGIVDEKTDVFAFGVFLLELMTGRKPVDGGHRSLLSWARPLLADGKIDALVDPRLGGDYDGEQARRVAFVASLCVRAPATWRPSMTEVLELLEGGEIRQERWAMPQAADEEEEGPRWFDDLDDEEDDEDEEFNTPSPSSSSSTTSN</sequence>
<evidence type="ECO:0000256" key="12">
    <source>
        <dbReference type="ARBA" id="ARBA00063228"/>
    </source>
</evidence>
<proteinExistence type="inferred from homology"/>
<comment type="caution">
    <text evidence="17">The sequence shown here is derived from an EMBL/GenBank/DDBJ whole genome shotgun (WGS) entry which is preliminary data.</text>
</comment>
<dbReference type="PROSITE" id="PS00107">
    <property type="entry name" value="PROTEIN_KINASE_ATP"/>
    <property type="match status" value="1"/>
</dbReference>
<feature type="binding site" evidence="13">
    <location>
        <position position="96"/>
    </location>
    <ligand>
        <name>ATP</name>
        <dbReference type="ChEBI" id="CHEBI:30616"/>
    </ligand>
</feature>
<dbReference type="PROSITE" id="PS50011">
    <property type="entry name" value="PROTEIN_KINASE_DOM"/>
    <property type="match status" value="1"/>
</dbReference>
<feature type="region of interest" description="Disordered" evidence="15">
    <location>
        <begin position="357"/>
        <end position="403"/>
    </location>
</feature>
<evidence type="ECO:0000256" key="4">
    <source>
        <dbReference type="ARBA" id="ARBA00022527"/>
    </source>
</evidence>
<evidence type="ECO:0000256" key="14">
    <source>
        <dbReference type="RuleBase" id="RU000304"/>
    </source>
</evidence>